<gene>
    <name evidence="1" type="ORF">FO442_14420</name>
</gene>
<evidence type="ECO:0000313" key="1">
    <source>
        <dbReference type="EMBL" id="TSJ41650.1"/>
    </source>
</evidence>
<evidence type="ECO:0008006" key="3">
    <source>
        <dbReference type="Google" id="ProtNLM"/>
    </source>
</evidence>
<protein>
    <recommendedName>
        <fullName evidence="3">Lipoprotein</fullName>
    </recommendedName>
</protein>
<reference evidence="1 2" key="1">
    <citation type="submission" date="2019-07" db="EMBL/GenBank/DDBJ databases">
        <authorList>
            <person name="Huq M.A."/>
        </authorList>
    </citation>
    <scope>NUCLEOTIDE SEQUENCE [LARGE SCALE GENOMIC DNA]</scope>
    <source>
        <strain evidence="1 2">MAH-3</strain>
    </source>
</reference>
<name>A0A556MP13_9FLAO</name>
<dbReference type="AlphaFoldDB" id="A0A556MP13"/>
<proteinExistence type="predicted"/>
<evidence type="ECO:0000313" key="2">
    <source>
        <dbReference type="Proteomes" id="UP000316008"/>
    </source>
</evidence>
<sequence length="213" mass="22966">MKKISVLFVFGSVFLAGCPKHEIIPAPTPKVELESSFIGLVNGSQLELTQNVDGYYLDATKTKFIQPSPTPSTATYYANMKSSNTLVSIRVGLGSLQFDGSANSDPSLTAFNSFFTSTTTPVYATGAVNGFEVVYRDGSGNVWTSDATQPSQDVVFTGIVQESDGSGDYSKFTCTFNCNVYRDVPDTSTPDPTDSITLSLPIQNGILKGWFKR</sequence>
<dbReference type="EMBL" id="VLPL01000007">
    <property type="protein sequence ID" value="TSJ41650.1"/>
    <property type="molecule type" value="Genomic_DNA"/>
</dbReference>
<keyword evidence="2" id="KW-1185">Reference proteome</keyword>
<dbReference type="OrthoDB" id="1467269at2"/>
<dbReference type="Proteomes" id="UP000316008">
    <property type="component" value="Unassembled WGS sequence"/>
</dbReference>
<comment type="caution">
    <text evidence="1">The sequence shown here is derived from an EMBL/GenBank/DDBJ whole genome shotgun (WGS) entry which is preliminary data.</text>
</comment>
<accession>A0A556MP13</accession>
<dbReference type="PROSITE" id="PS51257">
    <property type="entry name" value="PROKAR_LIPOPROTEIN"/>
    <property type="match status" value="1"/>
</dbReference>
<dbReference type="RefSeq" id="WP_144333908.1">
    <property type="nucleotide sequence ID" value="NZ_VLPL01000007.1"/>
</dbReference>
<organism evidence="1 2">
    <name type="scientific">Fluviicola chungangensis</name>
    <dbReference type="NCBI Taxonomy" id="2597671"/>
    <lineage>
        <taxon>Bacteria</taxon>
        <taxon>Pseudomonadati</taxon>
        <taxon>Bacteroidota</taxon>
        <taxon>Flavobacteriia</taxon>
        <taxon>Flavobacteriales</taxon>
        <taxon>Crocinitomicaceae</taxon>
        <taxon>Fluviicola</taxon>
    </lineage>
</organism>